<dbReference type="InterPro" id="IPR021561">
    <property type="entry name" value="AbiEi_3"/>
</dbReference>
<dbReference type="RefSeq" id="WP_138772645.1">
    <property type="nucleotide sequence ID" value="NZ_JBHSSX010000017.1"/>
</dbReference>
<dbReference type="Pfam" id="PF11459">
    <property type="entry name" value="AbiEi_3"/>
    <property type="match status" value="1"/>
</dbReference>
<keyword evidence="3" id="KW-1185">Reference proteome</keyword>
<evidence type="ECO:0000313" key="2">
    <source>
        <dbReference type="EMBL" id="TMW12389.1"/>
    </source>
</evidence>
<dbReference type="Proteomes" id="UP000739180">
    <property type="component" value="Unassembled WGS sequence"/>
</dbReference>
<gene>
    <name evidence="2" type="ORF">FGS76_10755</name>
</gene>
<dbReference type="InterPro" id="IPR033455">
    <property type="entry name" value="AbiEi_3_N"/>
</dbReference>
<reference evidence="2 3" key="1">
    <citation type="submission" date="2019-05" db="EMBL/GenBank/DDBJ databases">
        <title>Genome of Alcanivorax gelatiniphagus, an oil degrading marine bacteria.</title>
        <authorList>
            <person name="Kwon K.K."/>
        </authorList>
    </citation>
    <scope>NUCLEOTIDE SEQUENCE [LARGE SCALE GENOMIC DNA]</scope>
    <source>
        <strain evidence="2 3">MEBiC 08158</strain>
    </source>
</reference>
<accession>A0ABY2XK51</accession>
<evidence type="ECO:0000313" key="3">
    <source>
        <dbReference type="Proteomes" id="UP000739180"/>
    </source>
</evidence>
<dbReference type="Pfam" id="PF17194">
    <property type="entry name" value="AbiEi_3_N"/>
    <property type="match status" value="1"/>
</dbReference>
<organism evidence="2 3">
    <name type="scientific">Alloalcanivorax gelatiniphagus</name>
    <dbReference type="NCBI Taxonomy" id="1194167"/>
    <lineage>
        <taxon>Bacteria</taxon>
        <taxon>Pseudomonadati</taxon>
        <taxon>Pseudomonadota</taxon>
        <taxon>Gammaproteobacteria</taxon>
        <taxon>Oceanospirillales</taxon>
        <taxon>Alcanivoracaceae</taxon>
        <taxon>Alloalcanivorax</taxon>
    </lineage>
</organism>
<proteinExistence type="predicted"/>
<feature type="domain" description="Transcriptional regulator AbiEi antitoxin N-terminal" evidence="1">
    <location>
        <begin position="3"/>
        <end position="94"/>
    </location>
</feature>
<dbReference type="EMBL" id="VCQT01000034">
    <property type="protein sequence ID" value="TMW12389.1"/>
    <property type="molecule type" value="Genomic_DNA"/>
</dbReference>
<comment type="caution">
    <text evidence="2">The sequence shown here is derived from an EMBL/GenBank/DDBJ whole genome shotgun (WGS) entry which is preliminary data.</text>
</comment>
<evidence type="ECO:0000259" key="1">
    <source>
        <dbReference type="Pfam" id="PF17194"/>
    </source>
</evidence>
<protein>
    <recommendedName>
        <fullName evidence="1">Transcriptional regulator AbiEi antitoxin N-terminal domain-containing protein</fullName>
    </recommendedName>
</protein>
<name>A0ABY2XK51_9GAMM</name>
<sequence length="258" mass="28984">MKNVNQLLQQWPAGAVLSQPWLTAHGVSSVAAGRWAREGWLARVGHGAYRRAGDKVNWQGGLYGLQQPLGEGPAFWLGGLSALELSEGSHFLRFGEEALTLWGEPGRRLPRWFAGYDWDVRVSYQQYALFDRAPADSIQPYTPPGRDFDIQAATPERAALEWFYALSGEAFFGSLVSETFGGLVTLRPRRLQVLLEACRSVKVKRAFLLLARHHGHAWYRRLDTGRINLGAGKRQLYPGGRLDRDLQVTIPREWGDDV</sequence>